<sequence>MRYIPLRDRSPDPAWEAKAKALLAELKSAPDATARNAIIDAHEKVWGELKSWLLDLSHGKCWFSEAKDCFSHWHVEHYRPKKSAKDADGTKHDGYWWLAFEWRNFRICGNVGNGKKGTYFPLRPGCLRCMAQGDHRYEDPMLLDPADEHDPTLLSFNIEGRAVPAAHITDDWERERVEYSVERCSLDFPTLMDKRKVVWSECWGRIQKYLEELERYHADKSNAIAKNGYKEAAGNVRRLIREDQEFTAVARACVLSSGDPRVLGLLR</sequence>
<protein>
    <recommendedName>
        <fullName evidence="3">TIGR02646 family protein</fullName>
    </recommendedName>
</protein>
<name>A0A2K8U2J3_9GAMM</name>
<accession>A0A2K8U2J3</accession>
<dbReference type="RefSeq" id="WP_100917585.1">
    <property type="nucleotide sequence ID" value="NZ_CP020370.1"/>
</dbReference>
<dbReference type="EMBL" id="CP020370">
    <property type="protein sequence ID" value="AUB79767.1"/>
    <property type="molecule type" value="Genomic_DNA"/>
</dbReference>
<evidence type="ECO:0008006" key="3">
    <source>
        <dbReference type="Google" id="ProtNLM"/>
    </source>
</evidence>
<keyword evidence="2" id="KW-1185">Reference proteome</keyword>
<proteinExistence type="predicted"/>
<dbReference type="Proteomes" id="UP000232638">
    <property type="component" value="Chromosome"/>
</dbReference>
<gene>
    <name evidence="1" type="ORF">THSYN_01535</name>
</gene>
<evidence type="ECO:0000313" key="2">
    <source>
        <dbReference type="Proteomes" id="UP000232638"/>
    </source>
</evidence>
<evidence type="ECO:0000313" key="1">
    <source>
        <dbReference type="EMBL" id="AUB79767.1"/>
    </source>
</evidence>
<dbReference type="KEGG" id="tsy:THSYN_01535"/>
<reference evidence="1 2" key="1">
    <citation type="submission" date="2017-03" db="EMBL/GenBank/DDBJ databases">
        <title>Complete genome sequence of Candidatus 'Thiodictyon syntrophicum' sp. nov. strain Cad16T, a photolithoautotroph purple sulfur bacterium isolated from an alpine meromictic lake.</title>
        <authorList>
            <person name="Luedin S.M."/>
            <person name="Pothier J.F."/>
            <person name="Danza F."/>
            <person name="Storelli N."/>
            <person name="Wittwer M."/>
            <person name="Tonolla M."/>
        </authorList>
    </citation>
    <scope>NUCLEOTIDE SEQUENCE [LARGE SCALE GENOMIC DNA]</scope>
    <source>
        <strain evidence="1 2">Cad16T</strain>
    </source>
</reference>
<organism evidence="1 2">
    <name type="scientific">Candidatus Thiodictyon syntrophicum</name>
    <dbReference type="NCBI Taxonomy" id="1166950"/>
    <lineage>
        <taxon>Bacteria</taxon>
        <taxon>Pseudomonadati</taxon>
        <taxon>Pseudomonadota</taxon>
        <taxon>Gammaproteobacteria</taxon>
        <taxon>Chromatiales</taxon>
        <taxon>Chromatiaceae</taxon>
        <taxon>Thiodictyon</taxon>
    </lineage>
</organism>
<dbReference type="AlphaFoldDB" id="A0A2K8U2J3"/>
<dbReference type="OrthoDB" id="5765799at2"/>